<evidence type="ECO:0000313" key="2">
    <source>
        <dbReference type="EMBL" id="CAJ2513796.1"/>
    </source>
</evidence>
<feature type="region of interest" description="Disordered" evidence="1">
    <location>
        <begin position="52"/>
        <end position="99"/>
    </location>
</feature>
<feature type="region of interest" description="Disordered" evidence="1">
    <location>
        <begin position="1"/>
        <end position="35"/>
    </location>
</feature>
<feature type="compositionally biased region" description="Polar residues" evidence="1">
    <location>
        <begin position="368"/>
        <end position="387"/>
    </location>
</feature>
<feature type="region of interest" description="Disordered" evidence="1">
    <location>
        <begin position="861"/>
        <end position="891"/>
    </location>
</feature>
<accession>A0AAI8VTE3</accession>
<reference evidence="2" key="1">
    <citation type="submission" date="2023-10" db="EMBL/GenBank/DDBJ databases">
        <authorList>
            <person name="Hackl T."/>
        </authorList>
    </citation>
    <scope>NUCLEOTIDE SEQUENCE</scope>
</reference>
<feature type="region of interest" description="Disordered" evidence="1">
    <location>
        <begin position="232"/>
        <end position="336"/>
    </location>
</feature>
<organism evidence="2 3">
    <name type="scientific">Anthostomella pinea</name>
    <dbReference type="NCBI Taxonomy" id="933095"/>
    <lineage>
        <taxon>Eukaryota</taxon>
        <taxon>Fungi</taxon>
        <taxon>Dikarya</taxon>
        <taxon>Ascomycota</taxon>
        <taxon>Pezizomycotina</taxon>
        <taxon>Sordariomycetes</taxon>
        <taxon>Xylariomycetidae</taxon>
        <taxon>Xylariales</taxon>
        <taxon>Xylariaceae</taxon>
        <taxon>Anthostomella</taxon>
    </lineage>
</organism>
<comment type="caution">
    <text evidence="2">The sequence shown here is derived from an EMBL/GenBank/DDBJ whole genome shotgun (WGS) entry which is preliminary data.</text>
</comment>
<keyword evidence="3" id="KW-1185">Reference proteome</keyword>
<feature type="compositionally biased region" description="Polar residues" evidence="1">
    <location>
        <begin position="396"/>
        <end position="408"/>
    </location>
</feature>
<proteinExistence type="predicted"/>
<feature type="compositionally biased region" description="Polar residues" evidence="1">
    <location>
        <begin position="268"/>
        <end position="283"/>
    </location>
</feature>
<feature type="region of interest" description="Disordered" evidence="1">
    <location>
        <begin position="467"/>
        <end position="534"/>
    </location>
</feature>
<feature type="region of interest" description="Disordered" evidence="1">
    <location>
        <begin position="355"/>
        <end position="411"/>
    </location>
</feature>
<dbReference type="Proteomes" id="UP001295740">
    <property type="component" value="Unassembled WGS sequence"/>
</dbReference>
<evidence type="ECO:0000256" key="1">
    <source>
        <dbReference type="SAM" id="MobiDB-lite"/>
    </source>
</evidence>
<dbReference type="EMBL" id="CAUWAG010000020">
    <property type="protein sequence ID" value="CAJ2513796.1"/>
    <property type="molecule type" value="Genomic_DNA"/>
</dbReference>
<evidence type="ECO:0000313" key="3">
    <source>
        <dbReference type="Proteomes" id="UP001295740"/>
    </source>
</evidence>
<feature type="compositionally biased region" description="Polar residues" evidence="1">
    <location>
        <begin position="292"/>
        <end position="327"/>
    </location>
</feature>
<gene>
    <name evidence="2" type="ORF">KHLLAP_LOCUS14264</name>
</gene>
<sequence length="912" mass="100431">MAQAQAHAQVGMAKGHLFSGYQPSPSAPPTAASDLSDIREYQKIIQFRDTVVSGKHPRIKVPPSAGKPSPSSQLPASNRPERVAQSPMQSQRSDKPVNGYQMGNMHSFKANSQQPAVVVAPTGPAAGIHGVPRNVTGGKTEFNPILLQKSDDLIKAEFSLQRQRLEKAIKDEGDQRKAASRTALSHSEQLPDLNLSDILAKALTLVQATAPPPVTTTSAAAAAADAPMAANASDASDSFDERTFYSSQHDTPESHASPRARAAPEDVQMQNTSPLQRQPNTDSYVPPPPTQFAAQSQSVPTTAPQQTNTGRNASNAYTSQNPSTLSQYPPAGLGMASQNRSASIATNAGAGAGGLLGQTQQGDAEVQVISSDSGPASRSDNSGNTDLEQPADHGHTQNSQRLLPNNNFRQRESPPVVRAHDLSLFAPRPARVSPLATARQPPMLEPGANIIQGAPAQVTALRQEHGVITSPESSPQGEKGGKKKNKKKNKKARAQDVPGSPDIKPEPRSPSPLSAPMFIRPQKRQRASGREEAELVVYDEPRLERPISQLQHDRYSEAPMPAERVPLTYERLDDPYARQVRHSVAPVRERLEPQLYEERRPDGTIVQYIRRVQSPAGYSVPYGAGEPRPMRSASYAVTNPSLREMATYPREGRMSVRPYADRARSQSPVMAPPSAPPPSRIVVDEYGREYLEPVRASTVARRSVMPSARPGDHEVIYERAPIRATSRMPGSESFEGDGVLYRRAASPSFAPRRIITQPEYSTDYRSYRERDYSTQPMGPPDQGLVQIRGGAERRISEQMPREYLSRATSVRPVDAAQYYERPQSTRPEVPYRQYAPSVHTEGRREVVPHVLREFSVRPAESEMPRREYSVRPAERYYDRPPPRDEEVKYIDRPRTVQQEIVYADDGRRQVYQ</sequence>
<dbReference type="AlphaFoldDB" id="A0AAI8VTE3"/>
<protein>
    <submittedName>
        <fullName evidence="2">Uu.00g019150.m01.CDS01</fullName>
    </submittedName>
</protein>
<feature type="region of interest" description="Disordered" evidence="1">
    <location>
        <begin position="762"/>
        <end position="783"/>
    </location>
</feature>
<name>A0AAI8VTE3_9PEZI</name>
<feature type="compositionally biased region" description="Basic residues" evidence="1">
    <location>
        <begin position="481"/>
        <end position="492"/>
    </location>
</feature>